<name>A0AA88RHR9_9ASTE</name>
<dbReference type="AlphaFoldDB" id="A0AA88RHR9"/>
<dbReference type="PANTHER" id="PTHR44259">
    <property type="entry name" value="OS07G0183000 PROTEIN-RELATED"/>
    <property type="match status" value="1"/>
</dbReference>
<feature type="domain" description="KIB1-4 beta-propeller" evidence="1">
    <location>
        <begin position="95"/>
        <end position="418"/>
    </location>
</feature>
<sequence length="466" mass="52733">MLPLRSLVTKTLKPLSSSTFPLRPRLDPNAPTITGLSISGHMHRLSWHCRRWVGNATFPDEQTATAPSLLPSRQQPPWMLLAPEFDGGSKSCYRFYSLVEQRIVEISKNKVGPFEEARLVGSSHGWLAYINLRDCDFYLTNPIRGRVLRLPPVSTLPCMVAQPGLFCSRTPQEWSRLVIKKVITSSGEDNCTVMIIDGHSGRLAFCKPGDITWTALDGPLDQFDQIAYSARENLFYALTNNLSFEAWDLGDSGSACQKRHPIAAEVSEDERFDCYEGKSKEWITMCNVRSDFRFYIVVDPTSGELLYIVRDYAFVGEDGSFNCEDPYPQFPLTVPTKTFNCHVFRLNMGGEKVRGEYQKCIGDRAFFIGLNHSFCLSARDFPQLRPNSIYFTDDIPRLPPDSDYFVHSYRGQDIGVFNLEDDSVTPCYPPGYVDTLLSPTFTPIAWFNKQIGCNSIEDCDDYLLGQ</sequence>
<comment type="caution">
    <text evidence="2">The sequence shown here is derived from an EMBL/GenBank/DDBJ whole genome shotgun (WGS) entry which is preliminary data.</text>
</comment>
<proteinExistence type="predicted"/>
<evidence type="ECO:0000313" key="2">
    <source>
        <dbReference type="EMBL" id="KAK2986727.1"/>
    </source>
</evidence>
<keyword evidence="3" id="KW-1185">Reference proteome</keyword>
<dbReference type="InterPro" id="IPR005174">
    <property type="entry name" value="KIB1-4_b-propeller"/>
</dbReference>
<accession>A0AA88RHR9</accession>
<reference evidence="2" key="1">
    <citation type="submission" date="2022-12" db="EMBL/GenBank/DDBJ databases">
        <title>Draft genome assemblies for two species of Escallonia (Escalloniales).</title>
        <authorList>
            <person name="Chanderbali A."/>
            <person name="Dervinis C."/>
            <person name="Anghel I."/>
            <person name="Soltis D."/>
            <person name="Soltis P."/>
            <person name="Zapata F."/>
        </authorList>
    </citation>
    <scope>NUCLEOTIDE SEQUENCE</scope>
    <source>
        <strain evidence="2">UCBG92.1500</strain>
        <tissue evidence="2">Leaf</tissue>
    </source>
</reference>
<evidence type="ECO:0000259" key="1">
    <source>
        <dbReference type="Pfam" id="PF03478"/>
    </source>
</evidence>
<organism evidence="2 3">
    <name type="scientific">Escallonia rubra</name>
    <dbReference type="NCBI Taxonomy" id="112253"/>
    <lineage>
        <taxon>Eukaryota</taxon>
        <taxon>Viridiplantae</taxon>
        <taxon>Streptophyta</taxon>
        <taxon>Embryophyta</taxon>
        <taxon>Tracheophyta</taxon>
        <taxon>Spermatophyta</taxon>
        <taxon>Magnoliopsida</taxon>
        <taxon>eudicotyledons</taxon>
        <taxon>Gunneridae</taxon>
        <taxon>Pentapetalae</taxon>
        <taxon>asterids</taxon>
        <taxon>campanulids</taxon>
        <taxon>Escalloniales</taxon>
        <taxon>Escalloniaceae</taxon>
        <taxon>Escallonia</taxon>
    </lineage>
</organism>
<dbReference type="PANTHER" id="PTHR44259:SF37">
    <property type="entry name" value="DUF1618 DOMAIN-CONTAINING PROTEIN"/>
    <property type="match status" value="1"/>
</dbReference>
<evidence type="ECO:0000313" key="3">
    <source>
        <dbReference type="Proteomes" id="UP001187471"/>
    </source>
</evidence>
<dbReference type="Proteomes" id="UP001187471">
    <property type="component" value="Unassembled WGS sequence"/>
</dbReference>
<gene>
    <name evidence="2" type="ORF">RJ640_010952</name>
</gene>
<dbReference type="Pfam" id="PF03478">
    <property type="entry name" value="Beta-prop_KIB1-4"/>
    <property type="match status" value="1"/>
</dbReference>
<dbReference type="EMBL" id="JAVXUO010001034">
    <property type="protein sequence ID" value="KAK2986727.1"/>
    <property type="molecule type" value="Genomic_DNA"/>
</dbReference>
<dbReference type="InterPro" id="IPR050942">
    <property type="entry name" value="F-box_BR-signaling"/>
</dbReference>
<protein>
    <recommendedName>
        <fullName evidence="1">KIB1-4 beta-propeller domain-containing protein</fullName>
    </recommendedName>
</protein>